<keyword evidence="2" id="KW-1133">Transmembrane helix</keyword>
<feature type="coiled-coil region" evidence="1">
    <location>
        <begin position="57"/>
        <end position="84"/>
    </location>
</feature>
<feature type="transmembrane region" description="Helical" evidence="2">
    <location>
        <begin position="7"/>
        <end position="27"/>
    </location>
</feature>
<dbReference type="Proteomes" id="UP000663464">
    <property type="component" value="Chromosome"/>
</dbReference>
<protein>
    <recommendedName>
        <fullName evidence="5">DUF2178 domain-containing protein</fullName>
    </recommendedName>
</protein>
<evidence type="ECO:0000256" key="1">
    <source>
        <dbReference type="SAM" id="Coils"/>
    </source>
</evidence>
<evidence type="ECO:0000256" key="2">
    <source>
        <dbReference type="SAM" id="Phobius"/>
    </source>
</evidence>
<dbReference type="EMBL" id="CP069280">
    <property type="protein sequence ID" value="QRI54236.1"/>
    <property type="molecule type" value="Genomic_DNA"/>
</dbReference>
<proteinExistence type="predicted"/>
<accession>A0ABD7CM26</accession>
<keyword evidence="1" id="KW-0175">Coiled coil</keyword>
<keyword evidence="2" id="KW-0472">Membrane</keyword>
<dbReference type="AlphaFoldDB" id="A0ABD7CM26"/>
<feature type="transmembrane region" description="Helical" evidence="2">
    <location>
        <begin position="114"/>
        <end position="134"/>
    </location>
</feature>
<evidence type="ECO:0000313" key="4">
    <source>
        <dbReference type="Proteomes" id="UP000663464"/>
    </source>
</evidence>
<gene>
    <name evidence="3" type="ORF">JQS73_03710</name>
</gene>
<dbReference type="Pfam" id="PF09946">
    <property type="entry name" value="DUF2178"/>
    <property type="match status" value="1"/>
</dbReference>
<dbReference type="InterPro" id="IPR019235">
    <property type="entry name" value="DUF2178_TM"/>
</dbReference>
<organism evidence="3 4">
    <name type="scientific">Clostridium botulinum</name>
    <dbReference type="NCBI Taxonomy" id="1491"/>
    <lineage>
        <taxon>Bacteria</taxon>
        <taxon>Bacillati</taxon>
        <taxon>Bacillota</taxon>
        <taxon>Clostridia</taxon>
        <taxon>Eubacteriales</taxon>
        <taxon>Clostridiaceae</taxon>
        <taxon>Clostridium</taxon>
    </lineage>
</organism>
<sequence length="138" mass="16062">MKNRFTQLYIFSLAILTMGFFEMIMSYTKVNTSEGFYPAIIKLFVGVAFLVFSIISHVKYNANRKQLEREMSKEYDERDDLIEGKSSQFTMSVLMAVALLMMFLLRWIPIPTNTALFVIIIVTLITSALSKKYYSYFL</sequence>
<evidence type="ECO:0000313" key="3">
    <source>
        <dbReference type="EMBL" id="QRI54236.1"/>
    </source>
</evidence>
<evidence type="ECO:0008006" key="5">
    <source>
        <dbReference type="Google" id="ProtNLM"/>
    </source>
</evidence>
<keyword evidence="2" id="KW-0812">Transmembrane</keyword>
<name>A0ABD7CM26_CLOBO</name>
<reference evidence="3 4" key="1">
    <citation type="journal article" date="2014" name="J. Infect. Dis.">
        <title>Molecular characterization of a novel botulinum neurotoxin type H gene.</title>
        <authorList>
            <person name="Dover N."/>
            <person name="Barash J.R."/>
            <person name="Hill K.K."/>
            <person name="Xie G."/>
            <person name="Arnon S.S."/>
        </authorList>
    </citation>
    <scope>NUCLEOTIDE SEQUENCE [LARGE SCALE GENOMIC DNA]</scope>
    <source>
        <strain evidence="3 4">IBCA10-7060</strain>
    </source>
</reference>
<feature type="transmembrane region" description="Helical" evidence="2">
    <location>
        <begin position="39"/>
        <end position="60"/>
    </location>
</feature>
<dbReference type="RefSeq" id="WP_041350256.1">
    <property type="nucleotide sequence ID" value="NZ_CP069280.1"/>
</dbReference>